<dbReference type="Gene3D" id="3.90.226.10">
    <property type="entry name" value="2-enoyl-CoA Hydratase, Chain A, domain 1"/>
    <property type="match status" value="1"/>
</dbReference>
<feature type="signal peptide" evidence="4">
    <location>
        <begin position="1"/>
        <end position="20"/>
    </location>
</feature>
<evidence type="ECO:0000259" key="5">
    <source>
        <dbReference type="SMART" id="SM00245"/>
    </source>
</evidence>
<dbReference type="GO" id="GO:0008236">
    <property type="term" value="F:serine-type peptidase activity"/>
    <property type="evidence" value="ECO:0007669"/>
    <property type="project" value="UniProtKB-KW"/>
</dbReference>
<dbReference type="EMBL" id="FNZF01000004">
    <property type="protein sequence ID" value="SEJ63323.1"/>
    <property type="molecule type" value="Genomic_DNA"/>
</dbReference>
<organism evidence="6 7">
    <name type="scientific">Bhargavaea ginsengi</name>
    <dbReference type="NCBI Taxonomy" id="426757"/>
    <lineage>
        <taxon>Bacteria</taxon>
        <taxon>Bacillati</taxon>
        <taxon>Bacillota</taxon>
        <taxon>Bacilli</taxon>
        <taxon>Bacillales</taxon>
        <taxon>Caryophanaceae</taxon>
        <taxon>Bhargavaea</taxon>
    </lineage>
</organism>
<dbReference type="Pfam" id="PF03572">
    <property type="entry name" value="Peptidase_S41"/>
    <property type="match status" value="1"/>
</dbReference>
<evidence type="ECO:0000256" key="3">
    <source>
        <dbReference type="ARBA" id="ARBA00022825"/>
    </source>
</evidence>
<dbReference type="SMART" id="SM00245">
    <property type="entry name" value="TSPc"/>
    <property type="match status" value="1"/>
</dbReference>
<evidence type="ECO:0000256" key="2">
    <source>
        <dbReference type="ARBA" id="ARBA00022801"/>
    </source>
</evidence>
<keyword evidence="1 6" id="KW-0645">Protease</keyword>
<dbReference type="Proteomes" id="UP000199200">
    <property type="component" value="Unassembled WGS sequence"/>
</dbReference>
<reference evidence="7" key="1">
    <citation type="submission" date="2016-10" db="EMBL/GenBank/DDBJ databases">
        <authorList>
            <person name="Varghese N."/>
            <person name="Submissions S."/>
        </authorList>
    </citation>
    <scope>NUCLEOTIDE SEQUENCE [LARGE SCALE GENOMIC DNA]</scope>
    <source>
        <strain evidence="7">CGMCC 1.6763</strain>
    </source>
</reference>
<protein>
    <submittedName>
        <fullName evidence="6">Carboxyl-terminal processing protease</fullName>
    </submittedName>
</protein>
<keyword evidence="2" id="KW-0378">Hydrolase</keyword>
<dbReference type="PANTHER" id="PTHR32060:SF22">
    <property type="entry name" value="CARBOXYL-TERMINAL-PROCESSING PEPTIDASE 3, CHLOROPLASTIC"/>
    <property type="match status" value="1"/>
</dbReference>
<name>A0A1H7ACF1_9BACL</name>
<dbReference type="SUPFAM" id="SSF52096">
    <property type="entry name" value="ClpP/crotonase"/>
    <property type="match status" value="1"/>
</dbReference>
<dbReference type="InterPro" id="IPR005151">
    <property type="entry name" value="Tail-specific_protease"/>
</dbReference>
<dbReference type="CDD" id="cd07560">
    <property type="entry name" value="Peptidase_S41_CPP"/>
    <property type="match status" value="1"/>
</dbReference>
<dbReference type="STRING" id="426757.SAMN04488127_2356"/>
<dbReference type="GO" id="GO:0006508">
    <property type="term" value="P:proteolysis"/>
    <property type="evidence" value="ECO:0007669"/>
    <property type="project" value="UniProtKB-KW"/>
</dbReference>
<proteinExistence type="predicted"/>
<dbReference type="InterPro" id="IPR004447">
    <property type="entry name" value="Peptidase_S41A"/>
</dbReference>
<dbReference type="GO" id="GO:0004175">
    <property type="term" value="F:endopeptidase activity"/>
    <property type="evidence" value="ECO:0007669"/>
    <property type="project" value="TreeGrafter"/>
</dbReference>
<evidence type="ECO:0000313" key="6">
    <source>
        <dbReference type="EMBL" id="SEJ63323.1"/>
    </source>
</evidence>
<dbReference type="InterPro" id="IPR029045">
    <property type="entry name" value="ClpP/crotonase-like_dom_sf"/>
</dbReference>
<keyword evidence="7" id="KW-1185">Reference proteome</keyword>
<feature type="domain" description="Tail specific protease" evidence="5">
    <location>
        <begin position="76"/>
        <end position="275"/>
    </location>
</feature>
<dbReference type="PANTHER" id="PTHR32060">
    <property type="entry name" value="TAIL-SPECIFIC PROTEASE"/>
    <property type="match status" value="1"/>
</dbReference>
<keyword evidence="3" id="KW-0720">Serine protease</keyword>
<accession>A0A1H7ACF1</accession>
<evidence type="ECO:0000313" key="7">
    <source>
        <dbReference type="Proteomes" id="UP000199200"/>
    </source>
</evidence>
<dbReference type="GO" id="GO:0007165">
    <property type="term" value="P:signal transduction"/>
    <property type="evidence" value="ECO:0007669"/>
    <property type="project" value="TreeGrafter"/>
</dbReference>
<evidence type="ECO:0000256" key="4">
    <source>
        <dbReference type="SAM" id="SignalP"/>
    </source>
</evidence>
<keyword evidence="4" id="KW-0732">Signal</keyword>
<evidence type="ECO:0000256" key="1">
    <source>
        <dbReference type="ARBA" id="ARBA00022670"/>
    </source>
</evidence>
<feature type="chain" id="PRO_5038697613" evidence="4">
    <location>
        <begin position="21"/>
        <end position="396"/>
    </location>
</feature>
<sequence length="396" mass="44085">MLKRLASVFMIMMVLFGAQSFHTGHSVQASVLSEVKYFVKNYYYGDIPLYLDSMKTISEIESKLDAYSEYLTKEEYQAYLNTLHIQGISLHEVPVDIASLSSKHVTSQFLFGNTAYIGVERFQVETPQAVIREWETLRKMGARNLIIDFRFNGGGSVESAQAIIGMFRGATDAYVRHNREESLKLKAKPSAIMFPDKPYVLVNKYSASASELVAAAVKDQQAGVIVGQKTYGKGSIQSFFELSNEGAMKLTTAHFTGPGGTKIQDFGIMPDQVTPVGKELQYAHKALVRKELLDRGYHEFPSLEMQVPAKPFTITFTQDMNFSAPATSNRVEMIKMGNAVPVKIDVKQAGARTLRVEPLQALEPGAVYVLAIHPKFADSEGIYMRKGAYLLLETTR</sequence>
<dbReference type="Gene3D" id="3.30.750.44">
    <property type="match status" value="1"/>
</dbReference>
<dbReference type="AlphaFoldDB" id="A0A1H7ACF1"/>
<dbReference type="GO" id="GO:0030288">
    <property type="term" value="C:outer membrane-bounded periplasmic space"/>
    <property type="evidence" value="ECO:0007669"/>
    <property type="project" value="TreeGrafter"/>
</dbReference>
<gene>
    <name evidence="6" type="ORF">SAMN04488127_2356</name>
</gene>